<reference evidence="1" key="1">
    <citation type="submission" date="2021-04" db="EMBL/GenBank/DDBJ databases">
        <title>Taxonomic assessment of Weissella genus.</title>
        <authorList>
            <person name="Fanelli F."/>
            <person name="Chieffi D."/>
            <person name="Dell'Aquila A."/>
            <person name="Gyu-Sung C."/>
            <person name="Franz C.M.A.P."/>
            <person name="Fusco V."/>
        </authorList>
    </citation>
    <scope>NUCLEOTIDE SEQUENCE</scope>
    <source>
        <strain evidence="1">LMG 25373</strain>
    </source>
</reference>
<dbReference type="InterPro" id="IPR021351">
    <property type="entry name" value="DUF2969"/>
</dbReference>
<keyword evidence="2" id="KW-1185">Reference proteome</keyword>
<sequence>MAKKDKTIAVQLEEKPNNELAVVISKHEVGNIIPKDNGYLGKMGDKKFDGLSIKIVLNQMIAEYNLHG</sequence>
<dbReference type="RefSeq" id="WP_205143104.1">
    <property type="nucleotide sequence ID" value="NZ_JAFBDN010000003.1"/>
</dbReference>
<gene>
    <name evidence="1" type="ORF">KAK10_01725</name>
</gene>
<dbReference type="Proteomes" id="UP001057481">
    <property type="component" value="Unassembled WGS sequence"/>
</dbReference>
<comment type="caution">
    <text evidence="1">The sequence shown here is derived from an EMBL/GenBank/DDBJ whole genome shotgun (WGS) entry which is preliminary data.</text>
</comment>
<organism evidence="1 2">
    <name type="scientific">Periweissella beninensis</name>
    <dbReference type="NCBI Taxonomy" id="504936"/>
    <lineage>
        <taxon>Bacteria</taxon>
        <taxon>Bacillati</taxon>
        <taxon>Bacillota</taxon>
        <taxon>Bacilli</taxon>
        <taxon>Lactobacillales</taxon>
        <taxon>Lactobacillaceae</taxon>
        <taxon>Periweissella</taxon>
    </lineage>
</organism>
<dbReference type="EMBL" id="JAGMVS010000038">
    <property type="protein sequence ID" value="MCM2436654.1"/>
    <property type="molecule type" value="Genomic_DNA"/>
</dbReference>
<name>A0ABT0VGX6_9LACO</name>
<evidence type="ECO:0000313" key="1">
    <source>
        <dbReference type="EMBL" id="MCM2436654.1"/>
    </source>
</evidence>
<protein>
    <submittedName>
        <fullName evidence="1">DUF2969 family protein</fullName>
    </submittedName>
</protein>
<proteinExistence type="predicted"/>
<accession>A0ABT0VGX6</accession>
<evidence type="ECO:0000313" key="2">
    <source>
        <dbReference type="Proteomes" id="UP001057481"/>
    </source>
</evidence>
<dbReference type="Pfam" id="PF11184">
    <property type="entry name" value="DUF2969"/>
    <property type="match status" value="1"/>
</dbReference>